<dbReference type="Pfam" id="PF01171">
    <property type="entry name" value="ATP_bind_3"/>
    <property type="match status" value="1"/>
</dbReference>
<keyword evidence="8" id="KW-0934">Plastid</keyword>
<protein>
    <recommendedName>
        <fullName evidence="6">tRNA(Ile)-lysidine synthase, chloroplastic</fullName>
        <ecNumber evidence="6">6.3.4.19</ecNumber>
    </recommendedName>
    <alternativeName>
        <fullName evidence="6">tRNA(Ile)-2-lysyl-cytidine synthase</fullName>
    </alternativeName>
    <alternativeName>
        <fullName evidence="6">tRNA(Ile)-lysidine synthetase</fullName>
    </alternativeName>
</protein>
<comment type="catalytic activity">
    <reaction evidence="5 6">
        <text>cytidine(34) in tRNA(Ile2) + L-lysine + ATP = lysidine(34) in tRNA(Ile2) + AMP + diphosphate + H(+)</text>
        <dbReference type="Rhea" id="RHEA:43744"/>
        <dbReference type="Rhea" id="RHEA-COMP:10625"/>
        <dbReference type="Rhea" id="RHEA-COMP:10670"/>
        <dbReference type="ChEBI" id="CHEBI:15378"/>
        <dbReference type="ChEBI" id="CHEBI:30616"/>
        <dbReference type="ChEBI" id="CHEBI:32551"/>
        <dbReference type="ChEBI" id="CHEBI:33019"/>
        <dbReference type="ChEBI" id="CHEBI:82748"/>
        <dbReference type="ChEBI" id="CHEBI:83665"/>
        <dbReference type="ChEBI" id="CHEBI:456215"/>
        <dbReference type="EC" id="6.3.4.19"/>
    </reaction>
</comment>
<comment type="subcellular location">
    <subcellularLocation>
        <location evidence="6">Plastid</location>
        <location evidence="6">Chloroplast</location>
    </subcellularLocation>
</comment>
<evidence type="ECO:0000256" key="5">
    <source>
        <dbReference type="ARBA" id="ARBA00048539"/>
    </source>
</evidence>
<evidence type="ECO:0000259" key="7">
    <source>
        <dbReference type="Pfam" id="PF01171"/>
    </source>
</evidence>
<gene>
    <name evidence="6 8" type="primary">tilS</name>
    <name evidence="8" type="ORF">J0237_56</name>
</gene>
<dbReference type="NCBIfam" id="TIGR02432">
    <property type="entry name" value="lysidine_TilS_N"/>
    <property type="match status" value="1"/>
</dbReference>
<evidence type="ECO:0000256" key="6">
    <source>
        <dbReference type="HAMAP-Rule" id="MF_01161"/>
    </source>
</evidence>
<keyword evidence="3" id="KW-0547">Nucleotide-binding</keyword>
<keyword evidence="8" id="KW-0150">Chloroplast</keyword>
<dbReference type="EMBL" id="LT622869">
    <property type="protein sequence ID" value="SCW22518.1"/>
    <property type="molecule type" value="Genomic_DNA"/>
</dbReference>
<organism evidence="8">
    <name type="scientific">Liagora harveyana</name>
    <dbReference type="NCBI Taxonomy" id="406718"/>
    <lineage>
        <taxon>Eukaryota</taxon>
        <taxon>Rhodophyta</taxon>
        <taxon>Florideophyceae</taxon>
        <taxon>Nemaliophycidae</taxon>
        <taxon>Nemaliales</taxon>
        <taxon>Liagoraceae</taxon>
        <taxon>Liagora</taxon>
    </lineage>
</organism>
<dbReference type="GO" id="GO:0006400">
    <property type="term" value="P:tRNA modification"/>
    <property type="evidence" value="ECO:0007669"/>
    <property type="project" value="UniProtKB-UniRule"/>
</dbReference>
<dbReference type="InterPro" id="IPR011063">
    <property type="entry name" value="TilS/TtcA_N"/>
</dbReference>
<dbReference type="HAMAP" id="MF_01161">
    <property type="entry name" value="tRNA_Ile_lys_synt"/>
    <property type="match status" value="1"/>
</dbReference>
<dbReference type="PANTHER" id="PTHR43033:SF1">
    <property type="entry name" value="TRNA(ILE)-LYSIDINE SYNTHASE-RELATED"/>
    <property type="match status" value="1"/>
</dbReference>
<dbReference type="GO" id="GO:0009507">
    <property type="term" value="C:chloroplast"/>
    <property type="evidence" value="ECO:0007669"/>
    <property type="project" value="UniProtKB-SubCell"/>
</dbReference>
<dbReference type="InterPro" id="IPR012795">
    <property type="entry name" value="tRNA_Ile_lys_synt_N"/>
</dbReference>
<keyword evidence="1 6" id="KW-0436">Ligase</keyword>
<dbReference type="RefSeq" id="YP_009314264.1">
    <property type="nucleotide sequence ID" value="NC_031661.1"/>
</dbReference>
<keyword evidence="2 6" id="KW-0819">tRNA processing</keyword>
<comment type="function">
    <text evidence="6">Ligates lysine onto the cytidine present at position 34 of the AUA codon-specific tRNA(Ile) that contains the anticodon CAU, in an ATP-dependent manner. Cytidine is converted to lysidine, thus changing the amino acid specificity of the tRNA from methionine to isoleucine.</text>
</comment>
<evidence type="ECO:0000256" key="4">
    <source>
        <dbReference type="ARBA" id="ARBA00022840"/>
    </source>
</evidence>
<dbReference type="AlphaFoldDB" id="A0A1G4NV07"/>
<proteinExistence type="inferred from homology"/>
<evidence type="ECO:0000256" key="2">
    <source>
        <dbReference type="ARBA" id="ARBA00022694"/>
    </source>
</evidence>
<reference evidence="8" key="2">
    <citation type="submission" date="2016-10" db="EMBL/GenBank/DDBJ databases">
        <authorList>
            <person name="de Groot N.N."/>
        </authorList>
    </citation>
    <scope>NUCLEOTIDE SEQUENCE</scope>
</reference>
<dbReference type="SUPFAM" id="SSF52402">
    <property type="entry name" value="Adenine nucleotide alpha hydrolases-like"/>
    <property type="match status" value="1"/>
</dbReference>
<dbReference type="GO" id="GO:0032267">
    <property type="term" value="F:tRNA(Ile)-lysidine synthase activity"/>
    <property type="evidence" value="ECO:0007669"/>
    <property type="project" value="UniProtKB-EC"/>
</dbReference>
<accession>A0A1G4NV07</accession>
<dbReference type="InterPro" id="IPR012094">
    <property type="entry name" value="tRNA_Ile_lys_synt"/>
</dbReference>
<sequence length="335" mass="40377">MDSFLHSKLLHNLTSKIPIRNNNSILLAISCGQDSLCLLKLFIDLQHLFKIDFGVVHIDHQWRQDTTQNTEHMLHIVKKTQCPLYLYQLKPKQYSETEFRDMRYQIYINTATNYEYDIIATAHTLSDKTETCLMNLLKGSCVDQLNSLKWQRDLSPGIQLIRPLLNFTRTEINWFCKYYKLPIWFDYTNIYYSNNRNRIRHEIIPYLKQYYQIDIEKNINIFLERNHYDTEYLRQITIKIYFLIKHPNYVAFKYKSLLKQHKCIQIRVLHLFIIHNTTIQCNYDILDQILLKLNNTKELDTIHSKIIIQIDEDWAYFILNKTRLSQKATRRKSLA</sequence>
<feature type="domain" description="tRNA(Ile)-lysidine/2-thiocytidine synthase N-terminal" evidence="7">
    <location>
        <begin position="25"/>
        <end position="202"/>
    </location>
</feature>
<geneLocation type="chloroplast" evidence="8"/>
<dbReference type="GeneID" id="29999305"/>
<evidence type="ECO:0000313" key="8">
    <source>
        <dbReference type="EMBL" id="SCW22518.1"/>
    </source>
</evidence>
<dbReference type="PANTHER" id="PTHR43033">
    <property type="entry name" value="TRNA(ILE)-LYSIDINE SYNTHASE-RELATED"/>
    <property type="match status" value="1"/>
</dbReference>
<dbReference type="InterPro" id="IPR014729">
    <property type="entry name" value="Rossmann-like_a/b/a_fold"/>
</dbReference>
<dbReference type="CDD" id="cd01992">
    <property type="entry name" value="TilS_N"/>
    <property type="match status" value="1"/>
</dbReference>
<evidence type="ECO:0000256" key="3">
    <source>
        <dbReference type="ARBA" id="ARBA00022741"/>
    </source>
</evidence>
<comment type="similarity">
    <text evidence="6">Belongs to the tRNA(Ile)-lysidine synthase family.</text>
</comment>
<name>A0A1G4NV07_9FLOR</name>
<dbReference type="SUPFAM" id="SSF82829">
    <property type="entry name" value="MesJ substrate recognition domain-like"/>
    <property type="match status" value="1"/>
</dbReference>
<reference evidence="8" key="1">
    <citation type="submission" date="2016-10" db="EMBL/GenBank/DDBJ databases">
        <title>Chloroplast genomes as a tool to resolve red algal phylogenies: a case study in the Nemaliales.</title>
        <authorList>
            <person name="Costa J.F."/>
            <person name="Lin S.M."/>
            <person name="Macaya E.C."/>
            <person name="Fernandez-Garcia C."/>
            <person name="Verbruggen H."/>
        </authorList>
    </citation>
    <scope>NUCLEOTIDE SEQUENCE</scope>
</reference>
<keyword evidence="4" id="KW-0067">ATP-binding</keyword>
<dbReference type="Gene3D" id="3.40.50.620">
    <property type="entry name" value="HUPs"/>
    <property type="match status" value="1"/>
</dbReference>
<comment type="caution">
    <text evidence="6">Lacks conserved residue(s) required for the propagation of feature annotation.</text>
</comment>
<dbReference type="EC" id="6.3.4.19" evidence="6"/>
<dbReference type="GO" id="GO:0005524">
    <property type="term" value="F:ATP binding"/>
    <property type="evidence" value="ECO:0007669"/>
    <property type="project" value="UniProtKB-KW"/>
</dbReference>
<evidence type="ECO:0000256" key="1">
    <source>
        <dbReference type="ARBA" id="ARBA00022598"/>
    </source>
</evidence>